<dbReference type="GO" id="GO:0005737">
    <property type="term" value="C:cytoplasm"/>
    <property type="evidence" value="ECO:0007669"/>
    <property type="project" value="TreeGrafter"/>
</dbReference>
<dbReference type="SUPFAM" id="SSF81923">
    <property type="entry name" value="Double Clp-N motif"/>
    <property type="match status" value="1"/>
</dbReference>
<dbReference type="SMART" id="SM01086">
    <property type="entry name" value="ClpB_D2-small"/>
    <property type="match status" value="1"/>
</dbReference>
<evidence type="ECO:0000256" key="7">
    <source>
        <dbReference type="SAM" id="MobiDB-lite"/>
    </source>
</evidence>
<dbReference type="SMART" id="SM00382">
    <property type="entry name" value="AAA"/>
    <property type="match status" value="2"/>
</dbReference>
<dbReference type="InterPro" id="IPR004176">
    <property type="entry name" value="Clp_R_N"/>
</dbReference>
<dbReference type="AlphaFoldDB" id="A0A098R0E6"/>
<reference evidence="9 10" key="1">
    <citation type="submission" date="2014-05" db="EMBL/GenBank/DDBJ databases">
        <title>De novo Genome Sequence of Spirocheata sp.</title>
        <authorList>
            <person name="Shivani Y."/>
            <person name="Subhash Y."/>
            <person name="Tushar L."/>
            <person name="Sasikala C."/>
            <person name="Ramana C.V."/>
        </authorList>
    </citation>
    <scope>NUCLEOTIDE SEQUENCE [LARGE SCALE GENOMIC DNA]</scope>
    <source>
        <strain evidence="9 10">JC230</strain>
    </source>
</reference>
<dbReference type="PRINTS" id="PR00300">
    <property type="entry name" value="CLPPROTEASEA"/>
</dbReference>
<dbReference type="Pfam" id="PF02861">
    <property type="entry name" value="Clp_N"/>
    <property type="match status" value="1"/>
</dbReference>
<evidence type="ECO:0000256" key="6">
    <source>
        <dbReference type="RuleBase" id="RU004432"/>
    </source>
</evidence>
<accession>A0A098R0E6</accession>
<dbReference type="EMBL" id="JNUP01000023">
    <property type="protein sequence ID" value="KGE73640.1"/>
    <property type="molecule type" value="Genomic_DNA"/>
</dbReference>
<evidence type="ECO:0000313" key="10">
    <source>
        <dbReference type="Proteomes" id="UP000029692"/>
    </source>
</evidence>
<name>A0A098R0E6_9SPIO</name>
<dbReference type="PROSITE" id="PS51903">
    <property type="entry name" value="CLP_R"/>
    <property type="match status" value="1"/>
</dbReference>
<proteinExistence type="inferred from homology"/>
<feature type="region of interest" description="Disordered" evidence="7">
    <location>
        <begin position="447"/>
        <end position="470"/>
    </location>
</feature>
<dbReference type="InterPro" id="IPR027417">
    <property type="entry name" value="P-loop_NTPase"/>
</dbReference>
<dbReference type="CDD" id="cd19499">
    <property type="entry name" value="RecA-like_ClpB_Hsp104-like"/>
    <property type="match status" value="1"/>
</dbReference>
<evidence type="ECO:0000256" key="1">
    <source>
        <dbReference type="ARBA" id="ARBA00022737"/>
    </source>
</evidence>
<dbReference type="Proteomes" id="UP000029692">
    <property type="component" value="Unassembled WGS sequence"/>
</dbReference>
<dbReference type="eggNOG" id="COG0542">
    <property type="taxonomic scope" value="Bacteria"/>
</dbReference>
<organism evidence="9 10">
    <name type="scientific">Spirochaeta lutea</name>
    <dbReference type="NCBI Taxonomy" id="1480694"/>
    <lineage>
        <taxon>Bacteria</taxon>
        <taxon>Pseudomonadati</taxon>
        <taxon>Spirochaetota</taxon>
        <taxon>Spirochaetia</taxon>
        <taxon>Spirochaetales</taxon>
        <taxon>Spirochaetaceae</taxon>
        <taxon>Spirochaeta</taxon>
    </lineage>
</organism>
<gene>
    <name evidence="9" type="ORF">DC28_03125</name>
</gene>
<dbReference type="Pfam" id="PF00004">
    <property type="entry name" value="AAA"/>
    <property type="match status" value="1"/>
</dbReference>
<dbReference type="OrthoDB" id="9803641at2"/>
<feature type="domain" description="Clp R" evidence="8">
    <location>
        <begin position="1"/>
        <end position="141"/>
    </location>
</feature>
<dbReference type="GO" id="GO:0016887">
    <property type="term" value="F:ATP hydrolysis activity"/>
    <property type="evidence" value="ECO:0007669"/>
    <property type="project" value="InterPro"/>
</dbReference>
<keyword evidence="2 6" id="KW-0547">Nucleotide-binding</keyword>
<dbReference type="SUPFAM" id="SSF52540">
    <property type="entry name" value="P-loop containing nucleoside triphosphate hydrolases"/>
    <property type="match status" value="2"/>
</dbReference>
<dbReference type="InterPro" id="IPR050130">
    <property type="entry name" value="ClpA_ClpB"/>
</dbReference>
<dbReference type="GO" id="GO:0043335">
    <property type="term" value="P:protein unfolding"/>
    <property type="evidence" value="ECO:0007669"/>
    <property type="project" value="InterPro"/>
</dbReference>
<keyword evidence="1 5" id="KW-0677">Repeat</keyword>
<dbReference type="Pfam" id="PF17871">
    <property type="entry name" value="AAA_lid_9"/>
    <property type="match status" value="1"/>
</dbReference>
<dbReference type="RefSeq" id="WP_037545638.1">
    <property type="nucleotide sequence ID" value="NZ_JNUP01000023.1"/>
</dbReference>
<dbReference type="STRING" id="1480694.DC28_03125"/>
<dbReference type="GO" id="GO:0034605">
    <property type="term" value="P:cellular response to heat"/>
    <property type="evidence" value="ECO:0007669"/>
    <property type="project" value="TreeGrafter"/>
</dbReference>
<comment type="caution">
    <text evidence="9">The sequence shown here is derived from an EMBL/GenBank/DDBJ whole genome shotgun (WGS) entry which is preliminary data.</text>
</comment>
<dbReference type="InterPro" id="IPR036628">
    <property type="entry name" value="Clp_N_dom_sf"/>
</dbReference>
<dbReference type="InterPro" id="IPR003593">
    <property type="entry name" value="AAA+_ATPase"/>
</dbReference>
<evidence type="ECO:0000256" key="2">
    <source>
        <dbReference type="ARBA" id="ARBA00022741"/>
    </source>
</evidence>
<dbReference type="Gene3D" id="1.10.1780.10">
    <property type="entry name" value="Clp, N-terminal domain"/>
    <property type="match status" value="1"/>
</dbReference>
<comment type="similarity">
    <text evidence="6">Belongs to the ClpA/ClpB family.</text>
</comment>
<dbReference type="InterPro" id="IPR041546">
    <property type="entry name" value="ClpA/ClpB_AAA_lid"/>
</dbReference>
<evidence type="ECO:0000259" key="8">
    <source>
        <dbReference type="PROSITE" id="PS51903"/>
    </source>
</evidence>
<dbReference type="InterPro" id="IPR018368">
    <property type="entry name" value="ClpA/B_CS1"/>
</dbReference>
<dbReference type="FunFam" id="3.40.50.300:FF:000025">
    <property type="entry name" value="ATP-dependent Clp protease subunit"/>
    <property type="match status" value="1"/>
</dbReference>
<dbReference type="CDD" id="cd00009">
    <property type="entry name" value="AAA"/>
    <property type="match status" value="1"/>
</dbReference>
<keyword evidence="10" id="KW-1185">Reference proteome</keyword>
<dbReference type="InterPro" id="IPR003959">
    <property type="entry name" value="ATPase_AAA_core"/>
</dbReference>
<evidence type="ECO:0000313" key="9">
    <source>
        <dbReference type="EMBL" id="KGE73640.1"/>
    </source>
</evidence>
<dbReference type="InterPro" id="IPR013461">
    <property type="entry name" value="ClpA"/>
</dbReference>
<feature type="compositionally biased region" description="Acidic residues" evidence="7">
    <location>
        <begin position="449"/>
        <end position="463"/>
    </location>
</feature>
<feature type="compositionally biased region" description="Acidic residues" evidence="7">
    <location>
        <begin position="167"/>
        <end position="181"/>
    </location>
</feature>
<dbReference type="InterPro" id="IPR001270">
    <property type="entry name" value="ClpA/B"/>
</dbReference>
<dbReference type="InterPro" id="IPR019489">
    <property type="entry name" value="Clp_ATPase_C"/>
</dbReference>
<dbReference type="InterPro" id="IPR028299">
    <property type="entry name" value="ClpA/B_CS2"/>
</dbReference>
<evidence type="ECO:0000256" key="5">
    <source>
        <dbReference type="PROSITE-ProRule" id="PRU01251"/>
    </source>
</evidence>
<dbReference type="Gene3D" id="3.40.50.300">
    <property type="entry name" value="P-loop containing nucleotide triphosphate hydrolases"/>
    <property type="match status" value="2"/>
</dbReference>
<dbReference type="NCBIfam" id="TIGR02639">
    <property type="entry name" value="ClpA"/>
    <property type="match status" value="1"/>
</dbReference>
<evidence type="ECO:0000256" key="4">
    <source>
        <dbReference type="ARBA" id="ARBA00023186"/>
    </source>
</evidence>
<keyword evidence="3 6" id="KW-0067">ATP-binding</keyword>
<sequence length="804" mass="89797">MQISKEVNDILLAAYQEAKIKKHEYMTPEHILYAAVHFPYARKVITYSGGNSDELLILLKDYLEKEVPIAEGADPEQSFSFQRVMNRTLLRVDHSAKDSIETGDILVSLFEEEESYASYYMKKVGVKRVDLLDVISHILGRSEQEMEDRDSGEIGDDLESEEDFLEGDDDEFSENGEDDLDAGQTTTTTPSKAEKLLRKYATDMVHRASEGTYEPLIGRSDILERTMQVLCRRLKNNPVHVGPPGVGKTAITEGLAQAIAGEMVPDLLKEYELWSLDLGALVAGTRYRGDFEERIKKVLQAVEKKKKVILFIDELHMLVGAGAGSGGAMDAGNLLKPALASGQVRIIGATTREEYRKFIEKDHALARRFQAIEVLEPSQAETIEILKGLREKYEDYHNVTYPDQSLELAVRLSAQFINERYLPDKAIDVIDECGARINLLHFKKNASEGQDEPGADTDSEDSIASENARERLGRVEVSTGDVEEVVARIAKVPQKSVTVAEKQQLKTLESRLLSRVFGQDNAVHQVAEAVKRSRAGFRKGSKPVGNFLFVGPTGVGKTELARALAGEMGVELIRFDMSEYQEKHTVSRLIGSPPGYVGYDEGGLLTESIRRNPHAVLLLDEIEKAHPDIFNVLLQVMDYATLTDNSGHKADFRNITIIFTSNAGARDIGKNLIGFGDRQVDSQAIDSAVQLTFSPEFRNRLDKIVQFSHLNRDILLRIIRKEVQEFSDLLASKEIALTVDDEVFDFLADKTKSREYGAREVERLVDEEIRGKFIDEILYGDLQNGGSVTISVRENSLVADYNGQ</sequence>
<dbReference type="Gene3D" id="1.10.8.60">
    <property type="match status" value="2"/>
</dbReference>
<dbReference type="PROSITE" id="PS00870">
    <property type="entry name" value="CLPAB_1"/>
    <property type="match status" value="1"/>
</dbReference>
<keyword evidence="4 6" id="KW-0143">Chaperone</keyword>
<dbReference type="PANTHER" id="PTHR11638">
    <property type="entry name" value="ATP-DEPENDENT CLP PROTEASE"/>
    <property type="match status" value="1"/>
</dbReference>
<feature type="region of interest" description="Disordered" evidence="7">
    <location>
        <begin position="167"/>
        <end position="192"/>
    </location>
</feature>
<dbReference type="Pfam" id="PF07724">
    <property type="entry name" value="AAA_2"/>
    <property type="match status" value="1"/>
</dbReference>
<dbReference type="GO" id="GO:0005524">
    <property type="term" value="F:ATP binding"/>
    <property type="evidence" value="ECO:0007669"/>
    <property type="project" value="UniProtKB-KW"/>
</dbReference>
<protein>
    <recommendedName>
        <fullName evidence="8">Clp R domain-containing protein</fullName>
    </recommendedName>
</protein>
<dbReference type="Pfam" id="PF10431">
    <property type="entry name" value="ClpB_D2-small"/>
    <property type="match status" value="1"/>
</dbReference>
<dbReference type="PANTHER" id="PTHR11638:SF111">
    <property type="entry name" value="ATP-DEPENDENT CLP PROTEASE ATP-BINDING SUBUNIT CLPA"/>
    <property type="match status" value="1"/>
</dbReference>
<evidence type="ECO:0000256" key="3">
    <source>
        <dbReference type="ARBA" id="ARBA00022840"/>
    </source>
</evidence>
<dbReference type="PROSITE" id="PS00871">
    <property type="entry name" value="CLPAB_2"/>
    <property type="match status" value="1"/>
</dbReference>